<dbReference type="Pfam" id="PF00249">
    <property type="entry name" value="Myb_DNA-binding"/>
    <property type="match status" value="2"/>
</dbReference>
<evidence type="ECO:0000256" key="3">
    <source>
        <dbReference type="ARBA" id="ARBA00023015"/>
    </source>
</evidence>
<reference evidence="11 12" key="1">
    <citation type="submission" date="2024-12" db="EMBL/GenBank/DDBJ databases">
        <title>The unique morphological basis and parallel evolutionary history of personate flowers in Penstemon.</title>
        <authorList>
            <person name="Depatie T.H."/>
            <person name="Wessinger C.A."/>
        </authorList>
    </citation>
    <scope>NUCLEOTIDE SEQUENCE [LARGE SCALE GENOMIC DNA]</scope>
    <source>
        <strain evidence="11">WTNN_2</strain>
        <tissue evidence="11">Leaf</tissue>
    </source>
</reference>
<evidence type="ECO:0000313" key="11">
    <source>
        <dbReference type="EMBL" id="KAL3844928.1"/>
    </source>
</evidence>
<feature type="domain" description="Myb-like" evidence="9">
    <location>
        <begin position="58"/>
        <end position="108"/>
    </location>
</feature>
<dbReference type="InterPro" id="IPR001005">
    <property type="entry name" value="SANT/Myb"/>
</dbReference>
<dbReference type="PANTHER" id="PTHR47999">
    <property type="entry name" value="TRANSCRIPTION FACTOR MYB8-RELATED-RELATED"/>
    <property type="match status" value="1"/>
</dbReference>
<feature type="domain" description="HTH myb-type" evidence="10">
    <location>
        <begin position="1"/>
        <end position="57"/>
    </location>
</feature>
<sequence>MENKPLGVRKGTWTKEEDFLLKQCVDKYGEGKWHLVPLRAGLNRCRKSCRLRWLNYLRPDIKRGCFTKDEVDLIIRLHKLLGNKWSLIAGRLPGRTANDVKNFWNTHIEKKLAVIGERTRKDVQNNNITERKIIKPRPRTFSKLHTTCPNETKEATNFPNFWNTLIEKKLAIIGERTRKDVQKINITETKIIKPRPRTFSKLHITCPNGTKEATPSNNATLTCTSKEEPNEYIKWWSELLEATENGESSGNLFPEDNQTGESSSALHDVDNYTTPSAHHLFSFFDHDVNVWENLSLDDK</sequence>
<keyword evidence="12" id="KW-1185">Reference proteome</keyword>
<keyword evidence="2" id="KW-0677">Repeat</keyword>
<evidence type="ECO:0000256" key="4">
    <source>
        <dbReference type="ARBA" id="ARBA00023125"/>
    </source>
</evidence>
<evidence type="ECO:0000256" key="1">
    <source>
        <dbReference type="ARBA" id="ARBA00004123"/>
    </source>
</evidence>
<dbReference type="SMART" id="SM00717">
    <property type="entry name" value="SANT"/>
    <property type="match status" value="2"/>
</dbReference>
<dbReference type="CDD" id="cd00167">
    <property type="entry name" value="SANT"/>
    <property type="match status" value="2"/>
</dbReference>
<dbReference type="GO" id="GO:0080090">
    <property type="term" value="P:regulation of primary metabolic process"/>
    <property type="evidence" value="ECO:0007669"/>
    <property type="project" value="UniProtKB-ARBA"/>
</dbReference>
<gene>
    <name evidence="11" type="ORF">ACJIZ3_002331</name>
</gene>
<dbReference type="GO" id="GO:0005634">
    <property type="term" value="C:nucleus"/>
    <property type="evidence" value="ECO:0007669"/>
    <property type="project" value="UniProtKB-SubCell"/>
</dbReference>
<dbReference type="GO" id="GO:0003677">
    <property type="term" value="F:DNA binding"/>
    <property type="evidence" value="ECO:0007669"/>
    <property type="project" value="UniProtKB-KW"/>
</dbReference>
<name>A0ABD3U8Q0_9LAMI</name>
<dbReference type="InterPro" id="IPR015495">
    <property type="entry name" value="Myb_TF_plants"/>
</dbReference>
<keyword evidence="5" id="KW-0010">Activator</keyword>
<evidence type="ECO:0000259" key="9">
    <source>
        <dbReference type="PROSITE" id="PS50090"/>
    </source>
</evidence>
<dbReference type="InterPro" id="IPR009057">
    <property type="entry name" value="Homeodomain-like_sf"/>
</dbReference>
<protein>
    <submittedName>
        <fullName evidence="11">Uncharacterized protein</fullName>
    </submittedName>
</protein>
<dbReference type="PROSITE" id="PS50090">
    <property type="entry name" value="MYB_LIKE"/>
    <property type="match status" value="2"/>
</dbReference>
<evidence type="ECO:0000256" key="6">
    <source>
        <dbReference type="ARBA" id="ARBA00023163"/>
    </source>
</evidence>
<feature type="region of interest" description="Disordered" evidence="8">
    <location>
        <begin position="246"/>
        <end position="266"/>
    </location>
</feature>
<comment type="subcellular location">
    <subcellularLocation>
        <location evidence="1">Nucleus</location>
    </subcellularLocation>
</comment>
<dbReference type="Gene3D" id="1.10.10.60">
    <property type="entry name" value="Homeodomain-like"/>
    <property type="match status" value="2"/>
</dbReference>
<dbReference type="FunFam" id="1.10.10.60:FF:000218">
    <property type="entry name" value="Myb transcription factor"/>
    <property type="match status" value="1"/>
</dbReference>
<dbReference type="InterPro" id="IPR017930">
    <property type="entry name" value="Myb_dom"/>
</dbReference>
<accession>A0ABD3U8Q0</accession>
<keyword evidence="6" id="KW-0804">Transcription</keyword>
<evidence type="ECO:0000256" key="5">
    <source>
        <dbReference type="ARBA" id="ARBA00023159"/>
    </source>
</evidence>
<dbReference type="AlphaFoldDB" id="A0ABD3U8Q0"/>
<evidence type="ECO:0000313" key="12">
    <source>
        <dbReference type="Proteomes" id="UP001634393"/>
    </source>
</evidence>
<comment type="caution">
    <text evidence="11">The sequence shown here is derived from an EMBL/GenBank/DDBJ whole genome shotgun (WGS) entry which is preliminary data.</text>
</comment>
<feature type="domain" description="Myb-like" evidence="9">
    <location>
        <begin position="9"/>
        <end position="57"/>
    </location>
</feature>
<feature type="domain" description="HTH myb-type" evidence="10">
    <location>
        <begin position="58"/>
        <end position="112"/>
    </location>
</feature>
<evidence type="ECO:0000256" key="2">
    <source>
        <dbReference type="ARBA" id="ARBA00022737"/>
    </source>
</evidence>
<dbReference type="SUPFAM" id="SSF46689">
    <property type="entry name" value="Homeodomain-like"/>
    <property type="match status" value="1"/>
</dbReference>
<keyword evidence="7" id="KW-0539">Nucleus</keyword>
<organism evidence="11 12">
    <name type="scientific">Penstemon smallii</name>
    <dbReference type="NCBI Taxonomy" id="265156"/>
    <lineage>
        <taxon>Eukaryota</taxon>
        <taxon>Viridiplantae</taxon>
        <taxon>Streptophyta</taxon>
        <taxon>Embryophyta</taxon>
        <taxon>Tracheophyta</taxon>
        <taxon>Spermatophyta</taxon>
        <taxon>Magnoliopsida</taxon>
        <taxon>eudicotyledons</taxon>
        <taxon>Gunneridae</taxon>
        <taxon>Pentapetalae</taxon>
        <taxon>asterids</taxon>
        <taxon>lamiids</taxon>
        <taxon>Lamiales</taxon>
        <taxon>Plantaginaceae</taxon>
        <taxon>Cheloneae</taxon>
        <taxon>Penstemon</taxon>
    </lineage>
</organism>
<dbReference type="Proteomes" id="UP001634393">
    <property type="component" value="Unassembled WGS sequence"/>
</dbReference>
<keyword evidence="4" id="KW-0238">DNA-binding</keyword>
<dbReference type="PANTHER" id="PTHR47999:SF24">
    <property type="entry name" value="TRANSCRIPTION FACTOR MYB90"/>
    <property type="match status" value="1"/>
</dbReference>
<evidence type="ECO:0000259" key="10">
    <source>
        <dbReference type="PROSITE" id="PS51294"/>
    </source>
</evidence>
<evidence type="ECO:0000256" key="7">
    <source>
        <dbReference type="ARBA" id="ARBA00023242"/>
    </source>
</evidence>
<keyword evidence="3" id="KW-0805">Transcription regulation</keyword>
<dbReference type="EMBL" id="JBJXBP010000002">
    <property type="protein sequence ID" value="KAL3844928.1"/>
    <property type="molecule type" value="Genomic_DNA"/>
</dbReference>
<evidence type="ECO:0000256" key="8">
    <source>
        <dbReference type="SAM" id="MobiDB-lite"/>
    </source>
</evidence>
<proteinExistence type="predicted"/>
<dbReference type="PROSITE" id="PS51294">
    <property type="entry name" value="HTH_MYB"/>
    <property type="match status" value="2"/>
</dbReference>